<gene>
    <name evidence="1" type="ORF">FJT64_011957</name>
</gene>
<protein>
    <submittedName>
        <fullName evidence="1">Uncharacterized protein</fullName>
    </submittedName>
</protein>
<sequence>MRARGLLDDVTDTDIAEMRCQSTPVVEKVYRGMKASERKAHTQLRLRQLMEAELLTTGVRPPRWDDDSLHAALRIRVKLSQQQYEFLSSIGYSLPGRTTLQMVSVVHPATR</sequence>
<comment type="caution">
    <text evidence="1">The sequence shown here is derived from an EMBL/GenBank/DDBJ whole genome shotgun (WGS) entry which is preliminary data.</text>
</comment>
<evidence type="ECO:0000313" key="1">
    <source>
        <dbReference type="EMBL" id="KAF0289813.1"/>
    </source>
</evidence>
<dbReference type="EMBL" id="VIIS01002001">
    <property type="protein sequence ID" value="KAF0289813.1"/>
    <property type="molecule type" value="Genomic_DNA"/>
</dbReference>
<evidence type="ECO:0000313" key="2">
    <source>
        <dbReference type="Proteomes" id="UP000440578"/>
    </source>
</evidence>
<dbReference type="Proteomes" id="UP000440578">
    <property type="component" value="Unassembled WGS sequence"/>
</dbReference>
<accession>A0A6A4V813</accession>
<reference evidence="1 2" key="1">
    <citation type="submission" date="2019-07" db="EMBL/GenBank/DDBJ databases">
        <title>Draft genome assembly of a fouling barnacle, Amphibalanus amphitrite (Darwin, 1854): The first reference genome for Thecostraca.</title>
        <authorList>
            <person name="Kim W."/>
        </authorList>
    </citation>
    <scope>NUCLEOTIDE SEQUENCE [LARGE SCALE GENOMIC DNA]</scope>
    <source>
        <strain evidence="1">SNU_AA5</strain>
        <tissue evidence="1">Soma without cirri and trophi</tissue>
    </source>
</reference>
<proteinExistence type="predicted"/>
<organism evidence="1 2">
    <name type="scientific">Amphibalanus amphitrite</name>
    <name type="common">Striped barnacle</name>
    <name type="synonym">Balanus amphitrite</name>
    <dbReference type="NCBI Taxonomy" id="1232801"/>
    <lineage>
        <taxon>Eukaryota</taxon>
        <taxon>Metazoa</taxon>
        <taxon>Ecdysozoa</taxon>
        <taxon>Arthropoda</taxon>
        <taxon>Crustacea</taxon>
        <taxon>Multicrustacea</taxon>
        <taxon>Cirripedia</taxon>
        <taxon>Thoracica</taxon>
        <taxon>Thoracicalcarea</taxon>
        <taxon>Balanomorpha</taxon>
        <taxon>Balanoidea</taxon>
        <taxon>Balanidae</taxon>
        <taxon>Amphibalaninae</taxon>
        <taxon>Amphibalanus</taxon>
    </lineage>
</organism>
<dbReference type="AlphaFoldDB" id="A0A6A4V813"/>
<name>A0A6A4V813_AMPAM</name>
<keyword evidence="2" id="KW-1185">Reference proteome</keyword>